<gene>
    <name evidence="1" type="ORF">AVDCRST_MAG56-6627</name>
</gene>
<dbReference type="SUPFAM" id="SSF56784">
    <property type="entry name" value="HAD-like"/>
    <property type="match status" value="1"/>
</dbReference>
<keyword evidence="1" id="KW-0378">Hydrolase</keyword>
<dbReference type="Pfam" id="PF12710">
    <property type="entry name" value="HAD"/>
    <property type="match status" value="1"/>
</dbReference>
<dbReference type="InterPro" id="IPR023214">
    <property type="entry name" value="HAD_sf"/>
</dbReference>
<organism evidence="1">
    <name type="scientific">uncultured Cytophagales bacterium</name>
    <dbReference type="NCBI Taxonomy" id="158755"/>
    <lineage>
        <taxon>Bacteria</taxon>
        <taxon>Pseudomonadati</taxon>
        <taxon>Bacteroidota</taxon>
        <taxon>Sphingobacteriia</taxon>
        <taxon>Sphingobacteriales</taxon>
        <taxon>environmental samples</taxon>
    </lineage>
</organism>
<accession>A0A6J4KU90</accession>
<dbReference type="GO" id="GO:0016787">
    <property type="term" value="F:hydrolase activity"/>
    <property type="evidence" value="ECO:0007669"/>
    <property type="project" value="UniProtKB-KW"/>
</dbReference>
<protein>
    <submittedName>
        <fullName evidence="1">Phosphoserine phosphatase</fullName>
        <ecNumber evidence="1">3.1.3.3</ecNumber>
    </submittedName>
</protein>
<evidence type="ECO:0000313" key="1">
    <source>
        <dbReference type="EMBL" id="CAA9314966.1"/>
    </source>
</evidence>
<dbReference type="PROSITE" id="PS01228">
    <property type="entry name" value="COF_1"/>
    <property type="match status" value="1"/>
</dbReference>
<proteinExistence type="predicted"/>
<dbReference type="EMBL" id="CADCTQ010000541">
    <property type="protein sequence ID" value="CAA9314966.1"/>
    <property type="molecule type" value="Genomic_DNA"/>
</dbReference>
<reference evidence="1" key="1">
    <citation type="submission" date="2020-02" db="EMBL/GenBank/DDBJ databases">
        <authorList>
            <person name="Meier V. D."/>
        </authorList>
    </citation>
    <scope>NUCLEOTIDE SEQUENCE</scope>
    <source>
        <strain evidence="1">AVDCRST_MAG56</strain>
    </source>
</reference>
<dbReference type="AlphaFoldDB" id="A0A6J4KU90"/>
<dbReference type="NCBIfam" id="TIGR01488">
    <property type="entry name" value="HAD-SF-IB"/>
    <property type="match status" value="1"/>
</dbReference>
<dbReference type="Gene3D" id="3.40.50.1000">
    <property type="entry name" value="HAD superfamily/HAD-like"/>
    <property type="match status" value="1"/>
</dbReference>
<dbReference type="InterPro" id="IPR036412">
    <property type="entry name" value="HAD-like_sf"/>
</dbReference>
<sequence>MAGVQKETKVVVFDLNGTLYNEKSKDEFYKFICKKKPQKIADVFQLAYYHVLGKLHWINQTEFKENFFNYLDDIPPPQVAAYAEEFWREEYPEHFNAELKARLDGFKKQGVELFCATGGLELYVKPLFKLYPVDGFAGTRVRYDGHTYLVEGDACKADEKLRRIAQHYGSRPYRIIEAYSDSKEDILDKADKSFLVKKGKLIPYKS</sequence>
<dbReference type="Gene3D" id="1.20.1440.100">
    <property type="entry name" value="SG protein - dephosphorylation function"/>
    <property type="match status" value="1"/>
</dbReference>
<dbReference type="EC" id="3.1.3.3" evidence="1"/>
<name>A0A6J4KU90_9SPHI</name>